<name>A0A6N1NZ03_9VIRU</name>
<dbReference type="PROSITE" id="PS51450">
    <property type="entry name" value="LRR"/>
    <property type="match status" value="2"/>
</dbReference>
<dbReference type="SUPFAM" id="SSF52047">
    <property type="entry name" value="RNI-like"/>
    <property type="match status" value="1"/>
</dbReference>
<dbReference type="KEGG" id="vg:80518633"/>
<dbReference type="InterPro" id="IPR032675">
    <property type="entry name" value="LRR_dom_sf"/>
</dbReference>
<reference evidence="3" key="1">
    <citation type="submission" date="2017-01" db="EMBL/GenBank/DDBJ databases">
        <authorList>
            <person name="Assis F.L."/>
            <person name="Abrahao J.S."/>
            <person name="Silva L."/>
            <person name="Khalil J.B."/>
            <person name="Rodrigues R."/>
            <person name="Silva L.S."/>
            <person name="Arantes T."/>
            <person name="Boratto P."/>
            <person name="Andrade M."/>
            <person name="Kroon E.G."/>
            <person name="Ribeiro B."/>
            <person name="Bergier I."/>
            <person name="Seligmann H."/>
            <person name="Ghigo E."/>
            <person name="Colson P."/>
            <person name="Levasseur A."/>
            <person name="Raoult D."/>
            <person name="Scola B.L."/>
        </authorList>
    </citation>
    <scope>NUCLEOTIDE SEQUENCE</scope>
    <source>
        <strain evidence="3">Soda lake</strain>
    </source>
</reference>
<reference evidence="3" key="2">
    <citation type="journal article" date="2018" name="Nat. Commun.">
        <title>Tailed giant Tupanvirus possesses the most complete translational apparatus of the known virosphere.</title>
        <authorList>
            <person name="Abrahao J."/>
            <person name="Silva L."/>
            <person name="Silva L.S."/>
            <person name="Khalil J.Y.B."/>
            <person name="Rodrigues R."/>
            <person name="Arantes T."/>
            <person name="Assis F."/>
            <person name="Boratto P."/>
            <person name="Andrade M."/>
            <person name="Kroon E.G."/>
            <person name="Ribeiro B."/>
            <person name="Bergier I."/>
            <person name="Seligmann H."/>
            <person name="Ghigo E."/>
            <person name="Colson P."/>
            <person name="Levasseur A."/>
            <person name="Kroemer G."/>
            <person name="Raoult D."/>
            <person name="La Scola B."/>
        </authorList>
    </citation>
    <scope>NUCLEOTIDE SEQUENCE [LARGE SCALE GENOMIC DNA]</scope>
    <source>
        <strain evidence="3">Soda lake</strain>
    </source>
</reference>
<dbReference type="GeneID" id="80518633"/>
<organism evidence="3">
    <name type="scientific">Tupanvirus soda lake</name>
    <dbReference type="NCBI Taxonomy" id="2126985"/>
    <lineage>
        <taxon>Viruses</taxon>
        <taxon>Varidnaviria</taxon>
        <taxon>Bamfordvirae</taxon>
        <taxon>Nucleocytoviricota</taxon>
        <taxon>Megaviricetes</taxon>
        <taxon>Imitervirales</taxon>
        <taxon>Mimiviridae</taxon>
        <taxon>Megamimivirinae</taxon>
        <taxon>Tupanvirus</taxon>
        <taxon>Tupanvirus salinum</taxon>
    </lineage>
</organism>
<dbReference type="InterPro" id="IPR050216">
    <property type="entry name" value="LRR_domain-containing"/>
</dbReference>
<protein>
    <submittedName>
        <fullName evidence="3">Putative leucine-rich repeat protein</fullName>
    </submittedName>
</protein>
<accession>A0A6N1NZ03</accession>
<dbReference type="InterPro" id="IPR001611">
    <property type="entry name" value="Leu-rich_rpt"/>
</dbReference>
<dbReference type="RefSeq" id="YP_010781869.1">
    <property type="nucleotide sequence ID" value="NC_075039.1"/>
</dbReference>
<keyword evidence="2" id="KW-0677">Repeat</keyword>
<dbReference type="PANTHER" id="PTHR48051">
    <property type="match status" value="1"/>
</dbReference>
<evidence type="ECO:0000256" key="2">
    <source>
        <dbReference type="ARBA" id="ARBA00022737"/>
    </source>
</evidence>
<proteinExistence type="predicted"/>
<evidence type="ECO:0000313" key="3">
    <source>
        <dbReference type="EMBL" id="QKU35212.1"/>
    </source>
</evidence>
<dbReference type="PANTHER" id="PTHR48051:SF1">
    <property type="entry name" value="RAS SUPPRESSOR PROTEIN 1"/>
    <property type="match status" value="1"/>
</dbReference>
<dbReference type="EMBL" id="KY523104">
    <property type="protein sequence ID" value="QKU35212.1"/>
    <property type="molecule type" value="Genomic_DNA"/>
</dbReference>
<keyword evidence="1" id="KW-0433">Leucine-rich repeat</keyword>
<evidence type="ECO:0000256" key="1">
    <source>
        <dbReference type="ARBA" id="ARBA00022614"/>
    </source>
</evidence>
<sequence length="448" mass="53803">MSDEPDFESFQCPTEYITEEQNNSQNKNYIEIDIKASLMRARSHKYQDHRDNYIDTTYYDEDDEALDLGYQRLRKLHYYPEFSYLKKIFLDHNDLTYLPDSKHLPNLEQLTCSSNRLVDIPFYPNLTFLNISNNKIKSCKHYHKSKIQYFDCSYNPGFILDFYLPICKHLYINDNELRHIDLDLLPRLQYLDCGNNKLSEISGGTSLIEINMQYNRIRDIPDWPNLIRLMADYNEIEILYTYPKMISANITHNKLFEIKEQPSLKKLIANNNNLDTVGNMPKLELADLSHNNISKYDMPYNVEYISLQFNPISTLSISRNVFKSLKELQVNFETYKNIYEKYYNYFDSVNVQTNEEKLEQLLKRLDRIFDDYTSRYVFRQFNNIKFKDRDTALFKITLRLFYSFFSLRGINTMEELVNTHEFKYLLNNITKFYYKTIVITLYFNGYHN</sequence>
<dbReference type="Gene3D" id="3.80.10.10">
    <property type="entry name" value="Ribonuclease Inhibitor"/>
    <property type="match status" value="2"/>
</dbReference>